<accession>A0ABR9JJ25</accession>
<sequence>MRRTRTERRVAASARHGRAGARAWRRLVTAAARGGADARDGVVRIARTPGHPRNGDAKRLVARWWLRERDPGLRQVVRDTGATALAPPGRLVTQALLNRTDGWDEQDVPWLPRLLGDRDPAVREAAAAFCRTARGAVLDALWDTDPRPGSPLRDALLANAEPAPYPDLDALWDESVRDDSGALRDVLLRWGRSAGGSRLAAVTSLIVGGPAADPAALLDAHPLADLAARRTIARGDHEVVDAACERAMREPELLRFCRKRGLVPRDPARRALFFVLAGRPGQCRALDPDGSLFALAYAAASPDERARARKVLLAEGDLDLVRVIVRDDRRTNIADMSHEEIAYFAERLADRREWAELWTLVLNVPVESGTALVRLIRDWRPRDGDGRRLFAQYLGMSPAAVRAALRRLREEQAGRPVQTEHKMPTGAHDLFAAPGINDLSFSPDRSPPDRPHGVLLAVATMDRGVRVIDPWVGRLARRHGHFPTTGRILDVGEGTVLVGVGRAGGPHRLVRCDPDGTRTAHPVAGLVTGLARTGPGGAFAAVTAAGELVLGSRGERDVTVRDLRDFGVGPHTRLRAIAAHPGTNRLAVLGDAIHLIDPADGTAETVRPAGDAELITYADADTVAYADSEGSIALVPLRGGAERRILRKRGMLRNIAAIHRGIATVDTHGCPFFIDITRPDPENTEPSVPYPHAICLAAAPFGEMVAIGHNDGVVVVVDLRGRELDDVVRRPLAGLLPRHADLAAAVLERPAAPHVRALLELFRAALEHRFRFDVEVDGTVRPIAGDDDIGLGGER</sequence>
<name>A0ABR9JJ25_9ACTN</name>
<dbReference type="EMBL" id="JADBDZ010000001">
    <property type="protein sequence ID" value="MBE1530558.1"/>
    <property type="molecule type" value="Genomic_DNA"/>
</dbReference>
<proteinExistence type="predicted"/>
<evidence type="ECO:0000313" key="2">
    <source>
        <dbReference type="Proteomes" id="UP000627838"/>
    </source>
</evidence>
<gene>
    <name evidence="1" type="ORF">H4W34_000391</name>
</gene>
<keyword evidence="2" id="KW-1185">Reference proteome</keyword>
<evidence type="ECO:0000313" key="1">
    <source>
        <dbReference type="EMBL" id="MBE1530558.1"/>
    </source>
</evidence>
<dbReference type="SUPFAM" id="SSF50998">
    <property type="entry name" value="Quinoprotein alcohol dehydrogenase-like"/>
    <property type="match status" value="1"/>
</dbReference>
<dbReference type="InterPro" id="IPR015943">
    <property type="entry name" value="WD40/YVTN_repeat-like_dom_sf"/>
</dbReference>
<dbReference type="Proteomes" id="UP000627838">
    <property type="component" value="Unassembled WGS sequence"/>
</dbReference>
<dbReference type="InterPro" id="IPR011047">
    <property type="entry name" value="Quinoprotein_ADH-like_sf"/>
</dbReference>
<dbReference type="Gene3D" id="2.130.10.10">
    <property type="entry name" value="YVTN repeat-like/Quinoprotein amine dehydrogenase"/>
    <property type="match status" value="1"/>
</dbReference>
<protein>
    <submittedName>
        <fullName evidence="1">Uncharacterized protein</fullName>
    </submittedName>
</protein>
<organism evidence="1 2">
    <name type="scientific">Actinomadura algeriensis</name>
    <dbReference type="NCBI Taxonomy" id="1679523"/>
    <lineage>
        <taxon>Bacteria</taxon>
        <taxon>Bacillati</taxon>
        <taxon>Actinomycetota</taxon>
        <taxon>Actinomycetes</taxon>
        <taxon>Streptosporangiales</taxon>
        <taxon>Thermomonosporaceae</taxon>
        <taxon>Actinomadura</taxon>
    </lineage>
</organism>
<reference evidence="1 2" key="1">
    <citation type="submission" date="2020-10" db="EMBL/GenBank/DDBJ databases">
        <title>Sequencing the genomes of 1000 actinobacteria strains.</title>
        <authorList>
            <person name="Klenk H.-P."/>
        </authorList>
    </citation>
    <scope>NUCLEOTIDE SEQUENCE [LARGE SCALE GENOMIC DNA]</scope>
    <source>
        <strain evidence="1 2">DSM 46744</strain>
    </source>
</reference>
<comment type="caution">
    <text evidence="1">The sequence shown here is derived from an EMBL/GenBank/DDBJ whole genome shotgun (WGS) entry which is preliminary data.</text>
</comment>
<dbReference type="RefSeq" id="WP_192757548.1">
    <property type="nucleotide sequence ID" value="NZ_JADBDZ010000001.1"/>
</dbReference>